<evidence type="ECO:0000259" key="7">
    <source>
        <dbReference type="SMART" id="SM01382"/>
    </source>
</evidence>
<dbReference type="NCBIfam" id="TIGR01171">
    <property type="entry name" value="rplB_bact"/>
    <property type="match status" value="1"/>
</dbReference>
<gene>
    <name evidence="9" type="ORF">CEN88_62</name>
</gene>
<dbReference type="GO" id="GO:0003723">
    <property type="term" value="F:RNA binding"/>
    <property type="evidence" value="ECO:0007669"/>
    <property type="project" value="InterPro"/>
</dbReference>
<dbReference type="InterPro" id="IPR012340">
    <property type="entry name" value="NA-bd_OB-fold"/>
</dbReference>
<dbReference type="InterPro" id="IPR002171">
    <property type="entry name" value="Ribosomal_uL2"/>
</dbReference>
<feature type="region of interest" description="Disordered" evidence="6">
    <location>
        <begin position="1"/>
        <end position="53"/>
    </location>
</feature>
<dbReference type="PANTHER" id="PTHR13691">
    <property type="entry name" value="RIBOSOMAL PROTEIN L2"/>
    <property type="match status" value="1"/>
</dbReference>
<dbReference type="GO" id="GO:0015934">
    <property type="term" value="C:large ribosomal subunit"/>
    <property type="evidence" value="ECO:0007669"/>
    <property type="project" value="InterPro"/>
</dbReference>
<evidence type="ECO:0000256" key="6">
    <source>
        <dbReference type="SAM" id="MobiDB-lite"/>
    </source>
</evidence>
<dbReference type="GO" id="GO:0016740">
    <property type="term" value="F:transferase activity"/>
    <property type="evidence" value="ECO:0007669"/>
    <property type="project" value="InterPro"/>
</dbReference>
<comment type="caution">
    <text evidence="9">The sequence shown here is derived from an EMBL/GenBank/DDBJ whole genome shotgun (WGS) entry which is preliminary data.</text>
</comment>
<evidence type="ECO:0000256" key="5">
    <source>
        <dbReference type="ARBA" id="ARBA00035459"/>
    </source>
</evidence>
<dbReference type="GO" id="GO:0003735">
    <property type="term" value="F:structural constituent of ribosome"/>
    <property type="evidence" value="ECO:0007669"/>
    <property type="project" value="InterPro"/>
</dbReference>
<protein>
    <recommendedName>
        <fullName evidence="4">Large ribosomal subunit protein uL2</fullName>
    </recommendedName>
    <alternativeName>
        <fullName evidence="5">50S ribosomal protein L2</fullName>
    </alternativeName>
</protein>
<dbReference type="InterPro" id="IPR005880">
    <property type="entry name" value="Ribosomal_uL2_bac/org-type"/>
</dbReference>
<dbReference type="PANTHER" id="PTHR13691:SF5">
    <property type="entry name" value="LARGE RIBOSOMAL SUBUNIT PROTEIN UL2M"/>
    <property type="match status" value="1"/>
</dbReference>
<name>A0A554LWY3_9BACT</name>
<keyword evidence="3" id="KW-0687">Ribonucleoprotein</keyword>
<dbReference type="InterPro" id="IPR014722">
    <property type="entry name" value="Rib_uL2_dom2"/>
</dbReference>
<dbReference type="Gene3D" id="2.40.50.140">
    <property type="entry name" value="Nucleic acid-binding proteins"/>
    <property type="match status" value="1"/>
</dbReference>
<evidence type="ECO:0000256" key="1">
    <source>
        <dbReference type="ARBA" id="ARBA00005636"/>
    </source>
</evidence>
<dbReference type="InterPro" id="IPR014726">
    <property type="entry name" value="Ribosomal_uL2_dom3"/>
</dbReference>
<dbReference type="InterPro" id="IPR008991">
    <property type="entry name" value="Translation_prot_SH3-like_sf"/>
</dbReference>
<evidence type="ECO:0000256" key="4">
    <source>
        <dbReference type="ARBA" id="ARBA00035242"/>
    </source>
</evidence>
<reference evidence="9 10" key="1">
    <citation type="submission" date="2017-07" db="EMBL/GenBank/DDBJ databases">
        <title>Mechanisms for carbon and nitrogen cycling indicate functional differentiation within the Candidate Phyla Radiation.</title>
        <authorList>
            <person name="Danczak R.E."/>
            <person name="Johnston M.D."/>
            <person name="Kenah C."/>
            <person name="Slattery M."/>
            <person name="Wrighton K.C."/>
            <person name="Wilkins M.J."/>
        </authorList>
    </citation>
    <scope>NUCLEOTIDE SEQUENCE [LARGE SCALE GENOMIC DNA]</scope>
    <source>
        <strain evidence="9">Licking1014_2</strain>
    </source>
</reference>
<dbReference type="PIRSF" id="PIRSF002158">
    <property type="entry name" value="Ribosomal_L2"/>
    <property type="match status" value="1"/>
</dbReference>
<dbReference type="GO" id="GO:0002181">
    <property type="term" value="P:cytoplasmic translation"/>
    <property type="evidence" value="ECO:0007669"/>
    <property type="project" value="TreeGrafter"/>
</dbReference>
<dbReference type="FunFam" id="4.10.950.10:FF:000001">
    <property type="entry name" value="50S ribosomal protein L2"/>
    <property type="match status" value="1"/>
</dbReference>
<dbReference type="SUPFAM" id="SSF50104">
    <property type="entry name" value="Translation proteins SH3-like domain"/>
    <property type="match status" value="1"/>
</dbReference>
<dbReference type="InterPro" id="IPR022666">
    <property type="entry name" value="Ribosomal_uL2_RNA-bd_dom"/>
</dbReference>
<evidence type="ECO:0000259" key="8">
    <source>
        <dbReference type="SMART" id="SM01383"/>
    </source>
</evidence>
<feature type="domain" description="Large ribosomal subunit protein uL2 C-terminal" evidence="7">
    <location>
        <begin position="124"/>
        <end position="253"/>
    </location>
</feature>
<dbReference type="SUPFAM" id="SSF50249">
    <property type="entry name" value="Nucleic acid-binding proteins"/>
    <property type="match status" value="1"/>
</dbReference>
<evidence type="ECO:0000256" key="3">
    <source>
        <dbReference type="ARBA" id="ARBA00023274"/>
    </source>
</evidence>
<organism evidence="9 10">
    <name type="scientific">Candidatus Berkelbacteria bacterium Licking1014_2</name>
    <dbReference type="NCBI Taxonomy" id="2017146"/>
    <lineage>
        <taxon>Bacteria</taxon>
        <taxon>Candidatus Berkelbacteria</taxon>
    </lineage>
</organism>
<dbReference type="Gene3D" id="4.10.950.10">
    <property type="entry name" value="Ribosomal protein L2, domain 3"/>
    <property type="match status" value="1"/>
</dbReference>
<feature type="region of interest" description="Disordered" evidence="6">
    <location>
        <begin position="207"/>
        <end position="252"/>
    </location>
</feature>
<dbReference type="Gene3D" id="2.30.30.30">
    <property type="match status" value="1"/>
</dbReference>
<dbReference type="Pfam" id="PF03947">
    <property type="entry name" value="Ribosomal_L2_C"/>
    <property type="match status" value="1"/>
</dbReference>
<evidence type="ECO:0000313" key="9">
    <source>
        <dbReference type="EMBL" id="TSC97354.1"/>
    </source>
</evidence>
<keyword evidence="2 9" id="KW-0689">Ribosomal protein</keyword>
<evidence type="ECO:0000313" key="10">
    <source>
        <dbReference type="Proteomes" id="UP000318711"/>
    </source>
</evidence>
<sequence length="276" mass="30599">MGIKHFRPLSPAKRGMTGDDFSDITKSKPEKSLTVFRQPHAGRDNQGRISIRHKGGGARRRIRLISTLEQFLGQTAKVAAIEYDPNRNARIALVEFDNKVKAYILAPTGLKVGDEVIGQENAPVKIGNRLKLKFLSPGTEIYDIEIMPGSRSHFVKSAGGRALIQSKDEKLAQIKLPSKEIRKFFLDCWASVGSVSNPEYSNIKIGKAGRQRHKGKRPTVRGKAMNPYCHPHGGGEGGSPIGMKHPKTKWGKPALGVKTRHRKKISGKFIVKRRVK</sequence>
<dbReference type="SMART" id="SM01383">
    <property type="entry name" value="Ribosomal_L2"/>
    <property type="match status" value="1"/>
</dbReference>
<dbReference type="InterPro" id="IPR022669">
    <property type="entry name" value="Ribosomal_uL2_C"/>
</dbReference>
<dbReference type="SMART" id="SM01382">
    <property type="entry name" value="Ribosomal_L2_C"/>
    <property type="match status" value="1"/>
</dbReference>
<evidence type="ECO:0000256" key="2">
    <source>
        <dbReference type="ARBA" id="ARBA00022980"/>
    </source>
</evidence>
<accession>A0A554LWY3</accession>
<comment type="similarity">
    <text evidence="1">Belongs to the universal ribosomal protein uL2 family.</text>
</comment>
<dbReference type="Pfam" id="PF00181">
    <property type="entry name" value="Ribosomal_L2_N"/>
    <property type="match status" value="1"/>
</dbReference>
<feature type="domain" description="Large ribosomal subunit protein uL2 RNA-binding" evidence="8">
    <location>
        <begin position="42"/>
        <end position="118"/>
    </location>
</feature>
<dbReference type="EMBL" id="VMGL01000005">
    <property type="protein sequence ID" value="TSC97354.1"/>
    <property type="molecule type" value="Genomic_DNA"/>
</dbReference>
<feature type="compositionally biased region" description="Basic residues" evidence="6">
    <location>
        <begin position="207"/>
        <end position="220"/>
    </location>
</feature>
<proteinExistence type="inferred from homology"/>
<dbReference type="AlphaFoldDB" id="A0A554LWY3"/>
<dbReference type="Proteomes" id="UP000318711">
    <property type="component" value="Unassembled WGS sequence"/>
</dbReference>